<dbReference type="EMBL" id="CP022358">
    <property type="protein sequence ID" value="ASK69461.1"/>
    <property type="molecule type" value="Genomic_DNA"/>
</dbReference>
<dbReference type="InterPro" id="IPR003356">
    <property type="entry name" value="DNA_methylase_A-5"/>
</dbReference>
<dbReference type="PRINTS" id="PR00507">
    <property type="entry name" value="N12N6MTFRASE"/>
</dbReference>
<reference evidence="10 11" key="1">
    <citation type="submission" date="2017-07" db="EMBL/GenBank/DDBJ databases">
        <title>Phenotypical and genomic characterization of a clinical isolate of Shewanella bicestrii sp. nov. producing an extended-spectrum beta-lactamase and a new oxacillinase variant.</title>
        <authorList>
            <person name="Jousset A.B."/>
            <person name="Bonnin R.A."/>
            <person name="Girlich D."/>
            <person name="Dabos L."/>
            <person name="Potron A."/>
            <person name="Dortet L."/>
            <person name="Glaser P."/>
            <person name="Naas T."/>
        </authorList>
    </citation>
    <scope>NUCLEOTIDE SEQUENCE [LARGE SCALE GENOMIC DNA]</scope>
    <source>
        <strain evidence="10 11">JAB-1</strain>
    </source>
</reference>
<dbReference type="Pfam" id="PF02384">
    <property type="entry name" value="N6_Mtase"/>
    <property type="match status" value="1"/>
</dbReference>
<evidence type="ECO:0000256" key="4">
    <source>
        <dbReference type="ARBA" id="ARBA00022679"/>
    </source>
</evidence>
<evidence type="ECO:0000256" key="3">
    <source>
        <dbReference type="ARBA" id="ARBA00022603"/>
    </source>
</evidence>
<keyword evidence="5" id="KW-0949">S-adenosyl-L-methionine</keyword>
<dbReference type="REBASE" id="211656">
    <property type="entry name" value="M.SbiJAB1ORF11595P"/>
</dbReference>
<evidence type="ECO:0000256" key="1">
    <source>
        <dbReference type="ARBA" id="ARBA00006594"/>
    </source>
</evidence>
<feature type="domain" description="DNA methylase adenine-specific" evidence="8">
    <location>
        <begin position="177"/>
        <end position="487"/>
    </location>
</feature>
<feature type="domain" description="N6 adenine-specific DNA methyltransferase N-terminal" evidence="9">
    <location>
        <begin position="11"/>
        <end position="149"/>
    </location>
</feature>
<proteinExistence type="inferred from homology"/>
<evidence type="ECO:0000256" key="2">
    <source>
        <dbReference type="ARBA" id="ARBA00011900"/>
    </source>
</evidence>
<dbReference type="InterPro" id="IPR029063">
    <property type="entry name" value="SAM-dependent_MTases_sf"/>
</dbReference>
<protein>
    <recommendedName>
        <fullName evidence="2">site-specific DNA-methyltransferase (adenine-specific)</fullName>
        <ecNumber evidence="2">2.1.1.72</ecNumber>
    </recommendedName>
</protein>
<dbReference type="PROSITE" id="PS00092">
    <property type="entry name" value="N6_MTASE"/>
    <property type="match status" value="1"/>
</dbReference>
<comment type="catalytic activity">
    <reaction evidence="7">
        <text>a 2'-deoxyadenosine in DNA + S-adenosyl-L-methionine = an N(6)-methyl-2'-deoxyadenosine in DNA + S-adenosyl-L-homocysteine + H(+)</text>
        <dbReference type="Rhea" id="RHEA:15197"/>
        <dbReference type="Rhea" id="RHEA-COMP:12418"/>
        <dbReference type="Rhea" id="RHEA-COMP:12419"/>
        <dbReference type="ChEBI" id="CHEBI:15378"/>
        <dbReference type="ChEBI" id="CHEBI:57856"/>
        <dbReference type="ChEBI" id="CHEBI:59789"/>
        <dbReference type="ChEBI" id="CHEBI:90615"/>
        <dbReference type="ChEBI" id="CHEBI:90616"/>
        <dbReference type="EC" id="2.1.1.72"/>
    </reaction>
</comment>
<dbReference type="InterPro" id="IPR002052">
    <property type="entry name" value="DNA_methylase_N6_adenine_CS"/>
</dbReference>
<organism evidence="10 11">
    <name type="scientific">Shewanella bicestrii</name>
    <dbReference type="NCBI Taxonomy" id="2018305"/>
    <lineage>
        <taxon>Bacteria</taxon>
        <taxon>Pseudomonadati</taxon>
        <taxon>Pseudomonadota</taxon>
        <taxon>Gammaproteobacteria</taxon>
        <taxon>Alteromonadales</taxon>
        <taxon>Shewanellaceae</taxon>
        <taxon>Shewanella</taxon>
    </lineage>
</organism>
<dbReference type="InterPro" id="IPR051537">
    <property type="entry name" value="DNA_Adenine_Mtase"/>
</dbReference>
<evidence type="ECO:0000256" key="6">
    <source>
        <dbReference type="ARBA" id="ARBA00022747"/>
    </source>
</evidence>
<dbReference type="KEGG" id="sbj:CF168_11595"/>
<dbReference type="EC" id="2.1.1.72" evidence="2"/>
<dbReference type="RefSeq" id="WP_089067939.1">
    <property type="nucleotide sequence ID" value="NZ_CP022358.1"/>
</dbReference>
<gene>
    <name evidence="10" type="ORF">CF168_11595</name>
</gene>
<sequence length="829" mass="93971">MDHSVHNKLISFIWNIADDCLRDVYVRGKYRDVILPMVVLRRLDTLLEPTKEAVLEEVKFQKEEMQATELDDEPLKAASGYVFYNTSKWTLKSLFNTATNNQQILLANFEEYLLGFSDNVKEIIECFNLKSQIRHMASKQVLLDVVEKFVSPYINLTHETVEDPDGNKMPALTNLGMGYVFEELIRKFNEENNEEAGEHFTPREVIELMTHMVFDPVKEQLPLTMTVYDPACGSGGMLTESQNFIEEKYPNDSRDVYLYGKEINDETYAICKSDMMIKGNNPENIKVGSTLSTDEFAASRFDFMLSNPPYGKSWASEQKHIKDGSDVIDPRFKVSLKDYWGNLEVVDATPRSSDGQLLFLMEMVNKMKDPSVSPLGSRIASVHNGSSLFTGDAGGGESNIRRFIIENDMLDAIVQLPNNLFYNTGITTYIWVLNNNKPEARKGRVQLIDASLLYRKLRKNLGNKNCEFAPEHITEITDTYLACEDVERALDANNDPIGIASKVFSNDDFGYYKVTIERPDRRRAKFTQDAIAPLRFGSGSGDKQLSEVMEYVYAEHGERVYEKTAPGNNKEGTEKKKSFLKSIEKDILSWCEDNDISLNAKAKAKLLDVKHWLALKALLETAQTLMGDIGSIEFDDFNSFKTQVDKSLKAHAIKLSASEKNAILNAVSWYDETAKKVVKKVVKLSGEKLNDLLERYECEVADLPDFGYYPVPITEGGKKGEFITYETNSDLRDTESVPMSGGEKQQSIYQYFLDEVKPHVDEAWINLDTVKIGYEISFNKYFYRHKPLRSLDEVATDIINLEQKAEGLIAQILGIESLGVNVAEVQGEA</sequence>
<name>A0A220UNF7_9GAMM</name>
<comment type="similarity">
    <text evidence="1">Belongs to the N(4)/N(6)-methyltransferase family.</text>
</comment>
<dbReference type="Pfam" id="PF12161">
    <property type="entry name" value="HsdM_N"/>
    <property type="match status" value="1"/>
</dbReference>
<dbReference type="GO" id="GO:0003677">
    <property type="term" value="F:DNA binding"/>
    <property type="evidence" value="ECO:0007669"/>
    <property type="project" value="InterPro"/>
</dbReference>
<evidence type="ECO:0000313" key="10">
    <source>
        <dbReference type="EMBL" id="ASK69461.1"/>
    </source>
</evidence>
<accession>A0A220UNF7</accession>
<keyword evidence="6" id="KW-0680">Restriction system</keyword>
<keyword evidence="11" id="KW-1185">Reference proteome</keyword>
<evidence type="ECO:0000256" key="7">
    <source>
        <dbReference type="ARBA" id="ARBA00047942"/>
    </source>
</evidence>
<dbReference type="CDD" id="cd02440">
    <property type="entry name" value="AdoMet_MTases"/>
    <property type="match status" value="1"/>
</dbReference>
<dbReference type="GO" id="GO:0008170">
    <property type="term" value="F:N-methyltransferase activity"/>
    <property type="evidence" value="ECO:0007669"/>
    <property type="project" value="InterPro"/>
</dbReference>
<dbReference type="Proteomes" id="UP000198367">
    <property type="component" value="Chromosome"/>
</dbReference>
<keyword evidence="4" id="KW-0808">Transferase</keyword>
<evidence type="ECO:0000313" key="11">
    <source>
        <dbReference type="Proteomes" id="UP000198367"/>
    </source>
</evidence>
<dbReference type="SUPFAM" id="SSF53335">
    <property type="entry name" value="S-adenosyl-L-methionine-dependent methyltransferases"/>
    <property type="match status" value="1"/>
</dbReference>
<dbReference type="GO" id="GO:0009007">
    <property type="term" value="F:site-specific DNA-methyltransferase (adenine-specific) activity"/>
    <property type="evidence" value="ECO:0007669"/>
    <property type="project" value="UniProtKB-EC"/>
</dbReference>
<evidence type="ECO:0000259" key="8">
    <source>
        <dbReference type="Pfam" id="PF02384"/>
    </source>
</evidence>
<dbReference type="Gene3D" id="3.40.50.150">
    <property type="entry name" value="Vaccinia Virus protein VP39"/>
    <property type="match status" value="1"/>
</dbReference>
<dbReference type="PANTHER" id="PTHR42933:SF3">
    <property type="entry name" value="TYPE I RESTRICTION ENZYME MJAVIII METHYLASE SUBUNIT"/>
    <property type="match status" value="1"/>
</dbReference>
<dbReference type="PANTHER" id="PTHR42933">
    <property type="entry name" value="SLR6095 PROTEIN"/>
    <property type="match status" value="1"/>
</dbReference>
<dbReference type="InterPro" id="IPR022749">
    <property type="entry name" value="D12N6_MeTrfase_N"/>
</dbReference>
<dbReference type="GO" id="GO:0032259">
    <property type="term" value="P:methylation"/>
    <property type="evidence" value="ECO:0007669"/>
    <property type="project" value="UniProtKB-KW"/>
</dbReference>
<evidence type="ECO:0000256" key="5">
    <source>
        <dbReference type="ARBA" id="ARBA00022691"/>
    </source>
</evidence>
<dbReference type="AlphaFoldDB" id="A0A220UNF7"/>
<dbReference type="GO" id="GO:0009307">
    <property type="term" value="P:DNA restriction-modification system"/>
    <property type="evidence" value="ECO:0007669"/>
    <property type="project" value="UniProtKB-KW"/>
</dbReference>
<keyword evidence="3 10" id="KW-0489">Methyltransferase</keyword>
<evidence type="ECO:0000259" key="9">
    <source>
        <dbReference type="Pfam" id="PF12161"/>
    </source>
</evidence>